<keyword evidence="1" id="KW-0378">Hydrolase</keyword>
<dbReference type="PROSITE" id="PS51762">
    <property type="entry name" value="GH16_2"/>
    <property type="match status" value="1"/>
</dbReference>
<evidence type="ECO:0000256" key="4">
    <source>
        <dbReference type="SAM" id="SignalP"/>
    </source>
</evidence>
<evidence type="ECO:0000313" key="6">
    <source>
        <dbReference type="EMBL" id="PHZ09148.1"/>
    </source>
</evidence>
<evidence type="ECO:0000256" key="2">
    <source>
        <dbReference type="ARBA" id="ARBA00023295"/>
    </source>
</evidence>
<feature type="signal peptide" evidence="4">
    <location>
        <begin position="1"/>
        <end position="18"/>
    </location>
</feature>
<dbReference type="STRING" id="1340429.A0A2G4SK41"/>
<keyword evidence="2" id="KW-0326">Glycosidase</keyword>
<dbReference type="InterPro" id="IPR008264">
    <property type="entry name" value="Beta_glucanase"/>
</dbReference>
<name>A0A2G4SK41_RHIZD</name>
<dbReference type="Pfam" id="PF00722">
    <property type="entry name" value="Glyco_hydro_16"/>
    <property type="match status" value="1"/>
</dbReference>
<dbReference type="EMBL" id="KZ303860">
    <property type="protein sequence ID" value="PHZ09148.1"/>
    <property type="molecule type" value="Genomic_DNA"/>
</dbReference>
<dbReference type="SUPFAM" id="SSF49899">
    <property type="entry name" value="Concanavalin A-like lectins/glucanases"/>
    <property type="match status" value="1"/>
</dbReference>
<reference evidence="6 7" key="1">
    <citation type="journal article" date="2016" name="Proc. Natl. Acad. Sci. U.S.A.">
        <title>Lipid metabolic changes in an early divergent fungus govern the establishment of a mutualistic symbiosis with endobacteria.</title>
        <authorList>
            <person name="Lastovetsky O.A."/>
            <person name="Gaspar M.L."/>
            <person name="Mondo S.J."/>
            <person name="LaButti K.M."/>
            <person name="Sandor L."/>
            <person name="Grigoriev I.V."/>
            <person name="Henry S.A."/>
            <person name="Pawlowska T.E."/>
        </authorList>
    </citation>
    <scope>NUCLEOTIDE SEQUENCE [LARGE SCALE GENOMIC DNA]</scope>
    <source>
        <strain evidence="6 7">ATCC 52813</strain>
    </source>
</reference>
<feature type="chain" id="PRO_5013774374" evidence="4">
    <location>
        <begin position="19"/>
        <end position="315"/>
    </location>
</feature>
<organism evidence="6 7">
    <name type="scientific">Rhizopus microsporus ATCC 52813</name>
    <dbReference type="NCBI Taxonomy" id="1340429"/>
    <lineage>
        <taxon>Eukaryota</taxon>
        <taxon>Fungi</taxon>
        <taxon>Fungi incertae sedis</taxon>
        <taxon>Mucoromycota</taxon>
        <taxon>Mucoromycotina</taxon>
        <taxon>Mucoromycetes</taxon>
        <taxon>Mucorales</taxon>
        <taxon>Mucorineae</taxon>
        <taxon>Rhizopodaceae</taxon>
        <taxon>Rhizopus</taxon>
    </lineage>
</organism>
<feature type="active site" description="Proton donor" evidence="3">
    <location>
        <position position="147"/>
    </location>
</feature>
<dbReference type="PRINTS" id="PR00737">
    <property type="entry name" value="GLHYDRLASE16"/>
</dbReference>
<keyword evidence="7" id="KW-1185">Reference proteome</keyword>
<protein>
    <submittedName>
        <fullName evidence="6">Concanavalin A-like lectin/glucanase</fullName>
    </submittedName>
</protein>
<evidence type="ECO:0000256" key="3">
    <source>
        <dbReference type="PIRSR" id="PIRSR608264-1"/>
    </source>
</evidence>
<gene>
    <name evidence="6" type="ORF">RHIMIDRAFT_241028</name>
</gene>
<dbReference type="InterPro" id="IPR013320">
    <property type="entry name" value="ConA-like_dom_sf"/>
</dbReference>
<dbReference type="Proteomes" id="UP000242254">
    <property type="component" value="Unassembled WGS sequence"/>
</dbReference>
<dbReference type="PANTHER" id="PTHR38121:SF2">
    <property type="entry name" value="ACYLTRANSFERASE 3 DOMAIN-CONTAINING PROTEIN"/>
    <property type="match status" value="1"/>
</dbReference>
<dbReference type="PANTHER" id="PTHR38121">
    <property type="entry name" value="GH16 DOMAIN-CONTAINING PROTEIN"/>
    <property type="match status" value="1"/>
</dbReference>
<dbReference type="AlphaFoldDB" id="A0A2G4SK41"/>
<accession>A0A2G4SK41</accession>
<dbReference type="GeneID" id="35440488"/>
<sequence length="315" mass="36507">MFTLLFLILVICAQLLMAQKSEPVTCDCGFIDENDQIWHNVWYADYRRYKHISRNDAYHQLMDYTVPPKQNYTLARVFSPQNIEMDAYGLSLRVKNQKDKYTSAAIGTRRSDILYGTFRARMKTSQIAGTVAAFYYYRNTTSEIDIETLSKLRNPAQVYFAIQPQIYNPDGSASPQTHHRYPMPFDPTQEYHEYRFDWMPGLVKFYIDGLFVRDMTINVPETPGRIMINHWTDGNPNFSGGPPEEDADLIVSHLNMFFNSSEQIEPPPCQKSKEPCKVQDIMSNNLLPGTALSSASITSYNQFFYLFLFVLFTQF</sequence>
<keyword evidence="6" id="KW-0430">Lectin</keyword>
<dbReference type="CDD" id="cd00413">
    <property type="entry name" value="Glyco_hydrolase_16"/>
    <property type="match status" value="1"/>
</dbReference>
<keyword evidence="4" id="KW-0732">Signal</keyword>
<dbReference type="Gene3D" id="2.60.120.200">
    <property type="match status" value="1"/>
</dbReference>
<proteinExistence type="predicted"/>
<feature type="domain" description="GH16" evidence="5">
    <location>
        <begin position="15"/>
        <end position="262"/>
    </location>
</feature>
<dbReference type="GO" id="GO:0004553">
    <property type="term" value="F:hydrolase activity, hydrolyzing O-glycosyl compounds"/>
    <property type="evidence" value="ECO:0007669"/>
    <property type="project" value="InterPro"/>
</dbReference>
<evidence type="ECO:0000313" key="7">
    <source>
        <dbReference type="Proteomes" id="UP000242254"/>
    </source>
</evidence>
<dbReference type="RefSeq" id="XP_023462856.1">
    <property type="nucleotide sequence ID" value="XM_023609498.1"/>
</dbReference>
<feature type="active site" description="Nucleophile" evidence="3">
    <location>
        <position position="143"/>
    </location>
</feature>
<dbReference type="InterPro" id="IPR000757">
    <property type="entry name" value="Beta-glucanase-like"/>
</dbReference>
<dbReference type="GO" id="GO:0005975">
    <property type="term" value="P:carbohydrate metabolic process"/>
    <property type="evidence" value="ECO:0007669"/>
    <property type="project" value="InterPro"/>
</dbReference>
<dbReference type="GO" id="GO:0030246">
    <property type="term" value="F:carbohydrate binding"/>
    <property type="evidence" value="ECO:0007669"/>
    <property type="project" value="UniProtKB-KW"/>
</dbReference>
<evidence type="ECO:0000259" key="5">
    <source>
        <dbReference type="PROSITE" id="PS51762"/>
    </source>
</evidence>
<evidence type="ECO:0000256" key="1">
    <source>
        <dbReference type="ARBA" id="ARBA00022801"/>
    </source>
</evidence>